<organism evidence="1 2">
    <name type="scientific">Acetobacter oryzoeni</name>
    <dbReference type="NCBI Taxonomy" id="2500548"/>
    <lineage>
        <taxon>Bacteria</taxon>
        <taxon>Pseudomonadati</taxon>
        <taxon>Pseudomonadota</taxon>
        <taxon>Alphaproteobacteria</taxon>
        <taxon>Acetobacterales</taxon>
        <taxon>Acetobacteraceae</taxon>
        <taxon>Acetobacter</taxon>
    </lineage>
</organism>
<sequence length="219" mass="23839">MTNADVKTAYPNQYYGKYDSTSGFLIIPAFDIWNGVNSNGQSINDISTLPVASDMIALTAAQMSLIQYGTNTGYLNIPVDTASKSLKYPDRYYCDESTPAAFYDMWGFSRIPTISNTLHAVVTNAWDARMASALTGFKQQVWDKSSNQLVDYVPPVVVIPLKTRAATALASARTYVNNNYTILNEPTPDAWVAYLKALMSIANGSDTTSTALPVAPTTS</sequence>
<dbReference type="KEGG" id="aoy:EOV40_001750"/>
<keyword evidence="2" id="KW-1185">Reference proteome</keyword>
<protein>
    <submittedName>
        <fullName evidence="1">Uncharacterized protein</fullName>
    </submittedName>
</protein>
<dbReference type="Proteomes" id="UP000287027">
    <property type="component" value="Chromosome"/>
</dbReference>
<reference evidence="1 2" key="1">
    <citation type="submission" date="2019-08" db="EMBL/GenBank/DDBJ databases">
        <title>Acetobacter oryzioeni sp. nov., isolated from Korean rice wine vinegar.</title>
        <authorList>
            <person name="Baek J.H."/>
            <person name="Kim K.H."/>
            <person name="Jeon C.O."/>
            <person name="Han D.M."/>
        </authorList>
    </citation>
    <scope>NUCLEOTIDE SEQUENCE [LARGE SCALE GENOMIC DNA]</scope>
    <source>
        <strain evidence="1 2">B6</strain>
    </source>
</reference>
<dbReference type="AlphaFoldDB" id="A0A5B9GLQ4"/>
<evidence type="ECO:0000313" key="1">
    <source>
        <dbReference type="EMBL" id="QEE84525.1"/>
    </source>
</evidence>
<proteinExistence type="predicted"/>
<name>A0A5B9GLQ4_9PROT</name>
<evidence type="ECO:0000313" key="2">
    <source>
        <dbReference type="Proteomes" id="UP000287027"/>
    </source>
</evidence>
<gene>
    <name evidence="1" type="ORF">EOV40_001750</name>
</gene>
<dbReference type="RefSeq" id="WP_128104875.1">
    <property type="nucleotide sequence ID" value="NZ_CP042808.1"/>
</dbReference>
<accession>A0A5B9GLQ4</accession>
<dbReference type="EMBL" id="CP042808">
    <property type="protein sequence ID" value="QEE84525.1"/>
    <property type="molecule type" value="Genomic_DNA"/>
</dbReference>